<reference evidence="1 2" key="1">
    <citation type="journal article" date="2017" name="Genome Biol.">
        <title>New reference genome sequences of hot pepper reveal the massive evolution of plant disease-resistance genes by retroduplication.</title>
        <authorList>
            <person name="Kim S."/>
            <person name="Park J."/>
            <person name="Yeom S.I."/>
            <person name="Kim Y.M."/>
            <person name="Seo E."/>
            <person name="Kim K.T."/>
            <person name="Kim M.S."/>
            <person name="Lee J.M."/>
            <person name="Cheong K."/>
            <person name="Shin H.S."/>
            <person name="Kim S.B."/>
            <person name="Han K."/>
            <person name="Lee J."/>
            <person name="Park M."/>
            <person name="Lee H.A."/>
            <person name="Lee H.Y."/>
            <person name="Lee Y."/>
            <person name="Oh S."/>
            <person name="Lee J.H."/>
            <person name="Choi E."/>
            <person name="Choi E."/>
            <person name="Lee S.E."/>
            <person name="Jeon J."/>
            <person name="Kim H."/>
            <person name="Choi G."/>
            <person name="Song H."/>
            <person name="Lee J."/>
            <person name="Lee S.C."/>
            <person name="Kwon J.K."/>
            <person name="Lee H.Y."/>
            <person name="Koo N."/>
            <person name="Hong Y."/>
            <person name="Kim R.W."/>
            <person name="Kang W.H."/>
            <person name="Huh J.H."/>
            <person name="Kang B.C."/>
            <person name="Yang T.J."/>
            <person name="Lee Y.H."/>
            <person name="Bennetzen J.L."/>
            <person name="Choi D."/>
        </authorList>
    </citation>
    <scope>NUCLEOTIDE SEQUENCE [LARGE SCALE GENOMIC DNA]</scope>
    <source>
        <strain evidence="2">cv. PBC81</strain>
    </source>
</reference>
<dbReference type="EMBL" id="MLFT02000008">
    <property type="protein sequence ID" value="PHT40620.1"/>
    <property type="molecule type" value="Genomic_DNA"/>
</dbReference>
<dbReference type="OrthoDB" id="1328542at2759"/>
<reference evidence="2" key="2">
    <citation type="journal article" date="2017" name="J. Anim. Genet.">
        <title>Multiple reference genome sequences of hot pepper reveal the massive evolution of plant disease resistance genes by retroduplication.</title>
        <authorList>
            <person name="Kim S."/>
            <person name="Park J."/>
            <person name="Yeom S.-I."/>
            <person name="Kim Y.-M."/>
            <person name="Seo E."/>
            <person name="Kim K.-T."/>
            <person name="Kim M.-S."/>
            <person name="Lee J.M."/>
            <person name="Cheong K."/>
            <person name="Shin H.-S."/>
            <person name="Kim S.-B."/>
            <person name="Han K."/>
            <person name="Lee J."/>
            <person name="Park M."/>
            <person name="Lee H.-A."/>
            <person name="Lee H.-Y."/>
            <person name="Lee Y."/>
            <person name="Oh S."/>
            <person name="Lee J.H."/>
            <person name="Choi E."/>
            <person name="Choi E."/>
            <person name="Lee S.E."/>
            <person name="Jeon J."/>
            <person name="Kim H."/>
            <person name="Choi G."/>
            <person name="Song H."/>
            <person name="Lee J."/>
            <person name="Lee S.-C."/>
            <person name="Kwon J.-K."/>
            <person name="Lee H.-Y."/>
            <person name="Koo N."/>
            <person name="Hong Y."/>
            <person name="Kim R.W."/>
            <person name="Kang W.-H."/>
            <person name="Huh J.H."/>
            <person name="Kang B.-C."/>
            <person name="Yang T.-J."/>
            <person name="Lee Y.-H."/>
            <person name="Bennetzen J.L."/>
            <person name="Choi D."/>
        </authorList>
    </citation>
    <scope>NUCLEOTIDE SEQUENCE [LARGE SCALE GENOMIC DNA]</scope>
    <source>
        <strain evidence="2">cv. PBC81</strain>
    </source>
</reference>
<comment type="caution">
    <text evidence="1">The sequence shown here is derived from an EMBL/GenBank/DDBJ whole genome shotgun (WGS) entry which is preliminary data.</text>
</comment>
<keyword evidence="2" id="KW-1185">Reference proteome</keyword>
<evidence type="ECO:0000313" key="2">
    <source>
        <dbReference type="Proteomes" id="UP000224567"/>
    </source>
</evidence>
<proteinExistence type="predicted"/>
<organism evidence="1 2">
    <name type="scientific">Capsicum baccatum</name>
    <name type="common">Peruvian pepper</name>
    <dbReference type="NCBI Taxonomy" id="33114"/>
    <lineage>
        <taxon>Eukaryota</taxon>
        <taxon>Viridiplantae</taxon>
        <taxon>Streptophyta</taxon>
        <taxon>Embryophyta</taxon>
        <taxon>Tracheophyta</taxon>
        <taxon>Spermatophyta</taxon>
        <taxon>Magnoliopsida</taxon>
        <taxon>eudicotyledons</taxon>
        <taxon>Gunneridae</taxon>
        <taxon>Pentapetalae</taxon>
        <taxon>asterids</taxon>
        <taxon>lamiids</taxon>
        <taxon>Solanales</taxon>
        <taxon>Solanaceae</taxon>
        <taxon>Solanoideae</taxon>
        <taxon>Capsiceae</taxon>
        <taxon>Capsicum</taxon>
    </lineage>
</organism>
<accession>A0A2G2W5W7</accession>
<protein>
    <submittedName>
        <fullName evidence="1">Uncharacterized protein</fullName>
    </submittedName>
</protein>
<dbReference type="AlphaFoldDB" id="A0A2G2W5W7"/>
<evidence type="ECO:0000313" key="1">
    <source>
        <dbReference type="EMBL" id="PHT40620.1"/>
    </source>
</evidence>
<dbReference type="Proteomes" id="UP000224567">
    <property type="component" value="Unassembled WGS sequence"/>
</dbReference>
<gene>
    <name evidence="1" type="ORF">CQW23_19474</name>
</gene>
<sequence>MGHRDSHRAAVKSRWLTEMGPLLIWASPRCGKRVIAIPTAMRCNRGNSLEIDNCRLDLHRNAVSFSLLYSPRCGLILIVHPSLVPTNRELKMSFFLTLRSVQILSDPKVIDRIKMELFGETTIIRKIILEGGLIVVDGLSGDRAVGGGSCAAVGANDALLKYLK</sequence>
<name>A0A2G2W5W7_CAPBA</name>